<dbReference type="AlphaFoldDB" id="A0A0D1LXF3"/>
<dbReference type="RefSeq" id="WP_267471937.1">
    <property type="nucleotide sequence ID" value="NZ_JADNEX010000001.1"/>
</dbReference>
<gene>
    <name evidence="1" type="ORF">ab3b_01576</name>
</gene>
<accession>A0A0D1LXF3</accession>
<protein>
    <submittedName>
        <fullName evidence="1">Uncharacterized protein</fullName>
    </submittedName>
</protein>
<comment type="caution">
    <text evidence="1">The sequence shown here is derived from an EMBL/GenBank/DDBJ whole genome shotgun (WGS) entry which is preliminary data.</text>
</comment>
<dbReference type="PATRIC" id="fig|137591.24.peg.1544"/>
<organism evidence="1 2">
    <name type="scientific">Weissella cibaria</name>
    <dbReference type="NCBI Taxonomy" id="137591"/>
    <lineage>
        <taxon>Bacteria</taxon>
        <taxon>Bacillati</taxon>
        <taxon>Bacillota</taxon>
        <taxon>Bacilli</taxon>
        <taxon>Lactobacillales</taxon>
        <taxon>Lactobacillaceae</taxon>
        <taxon>Weissella</taxon>
    </lineage>
</organism>
<name>A0A0D1LXF3_9LACO</name>
<proteinExistence type="predicted"/>
<dbReference type="Proteomes" id="UP000032289">
    <property type="component" value="Unassembled WGS sequence"/>
</dbReference>
<dbReference type="EMBL" id="JWHT01000036">
    <property type="protein sequence ID" value="KIU23162.1"/>
    <property type="molecule type" value="Genomic_DNA"/>
</dbReference>
<reference evidence="1 2" key="1">
    <citation type="journal article" date="2015" name="Microbiology (Mosc.)">
        <title>Genomics of the Weissella cibaria species with an examination of its metabolic traits.</title>
        <authorList>
            <person name="Lynch K.M."/>
            <person name="Lucid A."/>
            <person name="Arendt E.K."/>
            <person name="Sleator R.D."/>
            <person name="Lucey B."/>
            <person name="Coffey A."/>
        </authorList>
    </citation>
    <scope>NUCLEOTIDE SEQUENCE [LARGE SCALE GENOMIC DNA]</scope>
    <source>
        <strain evidence="1 2">AB3b</strain>
    </source>
</reference>
<evidence type="ECO:0000313" key="2">
    <source>
        <dbReference type="Proteomes" id="UP000032289"/>
    </source>
</evidence>
<evidence type="ECO:0000313" key="1">
    <source>
        <dbReference type="EMBL" id="KIU23162.1"/>
    </source>
</evidence>
<sequence length="44" mass="5180">MAKQTMQDYNWTPDQFYELDYFELTEMLAVGDENSRLVDPGAVF</sequence>